<comment type="subcellular location">
    <subcellularLocation>
        <location evidence="10">Cytoplasm</location>
    </subcellularLocation>
</comment>
<comment type="caution">
    <text evidence="10">Lacks conserved residue(s) required for the propagation of feature annotation.</text>
</comment>
<sequence>MVIMELREFGTKSSSFDLNSIGLNAGTIHWNLSNEKLTAQTLELGQGTLNDKGALCVNTGKFTGRSPKDKFVVKDSLTENSVDWGDINIAISKDIFDNLYQKMRSFLAGREVWIRHSYAGADPTYRLNVTVVNTMPWANLFCNNLFIRPTEEELTTFEKEWVILQIPEFEADPAVDGTRSANFTIVNFTEKVILIGGTAYTGEMKKGIFSVLNFILPHQYNVLPMHCSANEGKDGDVSLFFGLSGTGKTTLSADANRSLIGDDEHGWAEGSVFNFEGGCYAKCIDLSAEKEPEIYAAIKPGALLENISFFKDSNIVDFADASITENTRAAYPIDYIPNAKEPSLGGKPKNIFFLTCDAFGILPPISKLTKAQAMYHFISGYTAKVAGTEVGITEPQTTFSACFGRVFLPLHPTKYAELLGEKLEKNPDVNVWLINTGWTGGKYGVGKRMNLKYTRAMINAAMRGDLNDVEYVPHVVFGLLKPQSCPGVPAEVLNPRTTWTDTDAYDKQALALAQLFVNNFKQYEDEASAEIRSASPRTSL</sequence>
<proteinExistence type="inferred from homology"/>
<dbReference type="Gene3D" id="2.170.8.10">
    <property type="entry name" value="Phosphoenolpyruvate Carboxykinase, domain 2"/>
    <property type="match status" value="1"/>
</dbReference>
<dbReference type="Pfam" id="PF01293">
    <property type="entry name" value="PEPCK_ATP"/>
    <property type="match status" value="1"/>
</dbReference>
<keyword evidence="8 10" id="KW-0456">Lyase</keyword>
<dbReference type="InterPro" id="IPR001272">
    <property type="entry name" value="PEP_carboxykinase_ATP"/>
</dbReference>
<dbReference type="InterPro" id="IPR008210">
    <property type="entry name" value="PEP_carboxykinase_N"/>
</dbReference>
<feature type="binding site" evidence="10">
    <location>
        <position position="206"/>
    </location>
    <ligand>
        <name>Mn(2+)</name>
        <dbReference type="ChEBI" id="CHEBI:29035"/>
    </ligand>
</feature>
<keyword evidence="10" id="KW-0479">Metal-binding</keyword>
<dbReference type="NCBIfam" id="NF006821">
    <property type="entry name" value="PRK09344.1-3"/>
    <property type="match status" value="1"/>
</dbReference>
<protein>
    <recommendedName>
        <fullName evidence="3 10">Phosphoenolpyruvate carboxykinase (ATP)</fullName>
        <shortName evidence="10">PCK</shortName>
        <shortName evidence="10">PEP carboxykinase</shortName>
        <shortName evidence="10">PEPCK</shortName>
        <ecNumber evidence="3 10">4.1.1.49</ecNumber>
    </recommendedName>
</protein>
<name>A0A1T5E8Y4_9SPHI</name>
<feature type="binding site" evidence="10">
    <location>
        <begin position="242"/>
        <end position="250"/>
    </location>
    <ligand>
        <name>ATP</name>
        <dbReference type="ChEBI" id="CHEBI:30616"/>
    </ligand>
</feature>
<dbReference type="EC" id="4.1.1.49" evidence="3 10"/>
<dbReference type="GO" id="GO:0006094">
    <property type="term" value="P:gluconeogenesis"/>
    <property type="evidence" value="ECO:0007669"/>
    <property type="project" value="UniProtKB-UniRule"/>
</dbReference>
<dbReference type="GO" id="GO:0005524">
    <property type="term" value="F:ATP binding"/>
    <property type="evidence" value="ECO:0007669"/>
    <property type="project" value="UniProtKB-UniRule"/>
</dbReference>
<evidence type="ECO:0000313" key="11">
    <source>
        <dbReference type="EMBL" id="SKB80311.1"/>
    </source>
</evidence>
<keyword evidence="10" id="KW-0464">Manganese</keyword>
<keyword evidence="11" id="KW-0670">Pyruvate</keyword>
<evidence type="ECO:0000256" key="4">
    <source>
        <dbReference type="ARBA" id="ARBA00022432"/>
    </source>
</evidence>
<dbReference type="PANTHER" id="PTHR30031:SF0">
    <property type="entry name" value="PHOSPHOENOLPYRUVATE CARBOXYKINASE (ATP)"/>
    <property type="match status" value="1"/>
</dbReference>
<feature type="binding site" evidence="10">
    <location>
        <position position="226"/>
    </location>
    <ligand>
        <name>ATP</name>
        <dbReference type="ChEBI" id="CHEBI:30616"/>
    </ligand>
</feature>
<feature type="binding site" evidence="10">
    <location>
        <position position="291"/>
    </location>
    <ligand>
        <name>ATP</name>
        <dbReference type="ChEBI" id="CHEBI:30616"/>
    </ligand>
</feature>
<evidence type="ECO:0000256" key="6">
    <source>
        <dbReference type="ARBA" id="ARBA00022793"/>
    </source>
</evidence>
<evidence type="ECO:0000256" key="8">
    <source>
        <dbReference type="ARBA" id="ARBA00023239"/>
    </source>
</evidence>
<dbReference type="InterPro" id="IPR015994">
    <property type="entry name" value="PEPCK_ATP_CS"/>
</dbReference>
<dbReference type="GO" id="GO:0004612">
    <property type="term" value="F:phosphoenolpyruvate carboxykinase (ATP) activity"/>
    <property type="evidence" value="ECO:0007669"/>
    <property type="project" value="UniProtKB-UniRule"/>
</dbReference>
<keyword evidence="7 10" id="KW-0067">ATP-binding</keyword>
<dbReference type="AlphaFoldDB" id="A0A1T5E8Y4"/>
<keyword evidence="4 10" id="KW-0312">Gluconeogenesis</keyword>
<comment type="function">
    <text evidence="10">Involved in the gluconeogenesis. Catalyzes the conversion of oxaloacetate (OAA) to phosphoenolpyruvate (PEP) through direct phosphoryl transfer between the nucleoside triphosphate and OAA.</text>
</comment>
<feature type="binding site" evidence="10">
    <location>
        <position position="206"/>
    </location>
    <ligand>
        <name>substrate</name>
    </ligand>
</feature>
<feature type="binding site" evidence="10">
    <location>
        <position position="263"/>
    </location>
    <ligand>
        <name>Mn(2+)</name>
        <dbReference type="ChEBI" id="CHEBI:29035"/>
    </ligand>
</feature>
<evidence type="ECO:0000256" key="5">
    <source>
        <dbReference type="ARBA" id="ARBA00022741"/>
    </source>
</evidence>
<organism evidence="11 12">
    <name type="scientific">Sphingobacterium nematocida</name>
    <dbReference type="NCBI Taxonomy" id="1513896"/>
    <lineage>
        <taxon>Bacteria</taxon>
        <taxon>Pseudomonadati</taxon>
        <taxon>Bacteroidota</taxon>
        <taxon>Sphingobacteriia</taxon>
        <taxon>Sphingobacteriales</taxon>
        <taxon>Sphingobacteriaceae</taxon>
        <taxon>Sphingobacterium</taxon>
    </lineage>
</organism>
<keyword evidence="6 10" id="KW-0210">Decarboxylase</keyword>
<feature type="binding site" evidence="10">
    <location>
        <position position="206"/>
    </location>
    <ligand>
        <name>ATP</name>
        <dbReference type="ChEBI" id="CHEBI:30616"/>
    </ligand>
</feature>
<evidence type="ECO:0000256" key="9">
    <source>
        <dbReference type="ARBA" id="ARBA00047371"/>
    </source>
</evidence>
<dbReference type="EMBL" id="FUZF01000010">
    <property type="protein sequence ID" value="SKB80311.1"/>
    <property type="molecule type" value="Genomic_DNA"/>
</dbReference>
<dbReference type="GO" id="GO:0005829">
    <property type="term" value="C:cytosol"/>
    <property type="evidence" value="ECO:0007669"/>
    <property type="project" value="TreeGrafter"/>
</dbReference>
<dbReference type="NCBIfam" id="NF006820">
    <property type="entry name" value="PRK09344.1-2"/>
    <property type="match status" value="1"/>
</dbReference>
<evidence type="ECO:0000256" key="3">
    <source>
        <dbReference type="ARBA" id="ARBA00012363"/>
    </source>
</evidence>
<dbReference type="SUPFAM" id="SSF68923">
    <property type="entry name" value="PEP carboxykinase N-terminal domain"/>
    <property type="match status" value="1"/>
</dbReference>
<dbReference type="Proteomes" id="UP000190150">
    <property type="component" value="Unassembled WGS sequence"/>
</dbReference>
<evidence type="ECO:0000256" key="10">
    <source>
        <dbReference type="HAMAP-Rule" id="MF_00453"/>
    </source>
</evidence>
<dbReference type="InterPro" id="IPR013035">
    <property type="entry name" value="PEP_carboxykinase_C"/>
</dbReference>
<dbReference type="STRING" id="1513896.SAMN05660841_02430"/>
<accession>A0A1T5E8Y4</accession>
<dbReference type="CDD" id="cd00484">
    <property type="entry name" value="PEPCK_ATP"/>
    <property type="match status" value="1"/>
</dbReference>
<comment type="similarity">
    <text evidence="2 10">Belongs to the phosphoenolpyruvate carboxykinase (ATP) family.</text>
</comment>
<evidence type="ECO:0000256" key="7">
    <source>
        <dbReference type="ARBA" id="ARBA00022840"/>
    </source>
</evidence>
<keyword evidence="10" id="KW-0963">Cytoplasm</keyword>
<dbReference type="HAMAP" id="MF_00453">
    <property type="entry name" value="PEPCK_ATP"/>
    <property type="match status" value="1"/>
</dbReference>
<feature type="binding site" evidence="10">
    <location>
        <position position="328"/>
    </location>
    <ligand>
        <name>ATP</name>
        <dbReference type="ChEBI" id="CHEBI:30616"/>
    </ligand>
</feature>
<dbReference type="Gene3D" id="3.90.228.20">
    <property type="match status" value="1"/>
</dbReference>
<feature type="binding site" evidence="10">
    <location>
        <position position="200"/>
    </location>
    <ligand>
        <name>substrate</name>
    </ligand>
</feature>
<dbReference type="GO" id="GO:0046872">
    <property type="term" value="F:metal ion binding"/>
    <property type="evidence" value="ECO:0007669"/>
    <property type="project" value="UniProtKB-KW"/>
</dbReference>
<dbReference type="GO" id="GO:0016301">
    <property type="term" value="F:kinase activity"/>
    <property type="evidence" value="ECO:0007669"/>
    <property type="project" value="UniProtKB-KW"/>
</dbReference>
<feature type="binding site" evidence="10">
    <location>
        <position position="454"/>
    </location>
    <ligand>
        <name>ATP</name>
        <dbReference type="ChEBI" id="CHEBI:30616"/>
    </ligand>
</feature>
<dbReference type="SUPFAM" id="SSF53795">
    <property type="entry name" value="PEP carboxykinase-like"/>
    <property type="match status" value="1"/>
</dbReference>
<feature type="binding site" evidence="10">
    <location>
        <position position="226"/>
    </location>
    <ligand>
        <name>Mn(2+)</name>
        <dbReference type="ChEBI" id="CHEBI:29035"/>
    </ligand>
</feature>
<dbReference type="Gene3D" id="3.40.449.10">
    <property type="entry name" value="Phosphoenolpyruvate Carboxykinase, domain 1"/>
    <property type="match status" value="1"/>
</dbReference>
<evidence type="ECO:0000256" key="1">
    <source>
        <dbReference type="ARBA" id="ARBA00004742"/>
    </source>
</evidence>
<reference evidence="12" key="1">
    <citation type="submission" date="2017-02" db="EMBL/GenBank/DDBJ databases">
        <authorList>
            <person name="Varghese N."/>
            <person name="Submissions S."/>
        </authorList>
    </citation>
    <scope>NUCLEOTIDE SEQUENCE [LARGE SCALE GENOMIC DNA]</scope>
    <source>
        <strain evidence="12">DSM 24091</strain>
    </source>
</reference>
<dbReference type="PROSITE" id="PS00532">
    <property type="entry name" value="PEPCK_ATP"/>
    <property type="match status" value="1"/>
</dbReference>
<dbReference type="FunFam" id="2.170.8.10:FF:000001">
    <property type="entry name" value="Phosphoenolpyruvate carboxykinase (ATP)"/>
    <property type="match status" value="1"/>
</dbReference>
<keyword evidence="5 10" id="KW-0547">Nucleotide-binding</keyword>
<dbReference type="PANTHER" id="PTHR30031">
    <property type="entry name" value="PHOSPHOENOLPYRUVATE CARBOXYKINASE ATP"/>
    <property type="match status" value="1"/>
</dbReference>
<comment type="pathway">
    <text evidence="1 10">Carbohydrate biosynthesis; gluconeogenesis.</text>
</comment>
<keyword evidence="12" id="KW-1185">Reference proteome</keyword>
<evidence type="ECO:0000256" key="2">
    <source>
        <dbReference type="ARBA" id="ARBA00006052"/>
    </source>
</evidence>
<feature type="binding site" evidence="10">
    <location>
        <position position="328"/>
    </location>
    <ligand>
        <name>substrate</name>
    </ligand>
</feature>
<comment type="catalytic activity">
    <reaction evidence="9 10">
        <text>oxaloacetate + ATP = phosphoenolpyruvate + ADP + CO2</text>
        <dbReference type="Rhea" id="RHEA:18617"/>
        <dbReference type="ChEBI" id="CHEBI:16452"/>
        <dbReference type="ChEBI" id="CHEBI:16526"/>
        <dbReference type="ChEBI" id="CHEBI:30616"/>
        <dbReference type="ChEBI" id="CHEBI:58702"/>
        <dbReference type="ChEBI" id="CHEBI:456216"/>
        <dbReference type="EC" id="4.1.1.49"/>
    </reaction>
</comment>
<gene>
    <name evidence="10" type="primary">pckA</name>
    <name evidence="11" type="ORF">SAMN05660841_02430</name>
</gene>
<feature type="binding site" evidence="10">
    <location>
        <position position="65"/>
    </location>
    <ligand>
        <name>substrate</name>
    </ligand>
</feature>
<dbReference type="PIRSF" id="PIRSF006294">
    <property type="entry name" value="PEP_crbxkin"/>
    <property type="match status" value="1"/>
</dbReference>
<dbReference type="UniPathway" id="UPA00138"/>
<evidence type="ECO:0000313" key="12">
    <source>
        <dbReference type="Proteomes" id="UP000190150"/>
    </source>
</evidence>
<keyword evidence="11" id="KW-0418">Kinase</keyword>
<dbReference type="NCBIfam" id="TIGR00224">
    <property type="entry name" value="pckA"/>
    <property type="match status" value="1"/>
</dbReference>
<comment type="cofactor">
    <cofactor evidence="10">
        <name>Mn(2+)</name>
        <dbReference type="ChEBI" id="CHEBI:29035"/>
    </cofactor>
    <text evidence="10">Binds 1 Mn(2+) ion per subunit.</text>
</comment>
<keyword evidence="11" id="KW-0808">Transferase</keyword>